<proteinExistence type="inferred from homology"/>
<dbReference type="SMART" id="SM00633">
    <property type="entry name" value="Glyco_10"/>
    <property type="match status" value="1"/>
</dbReference>
<keyword evidence="7 9" id="KW-0326">Glycosidase</keyword>
<dbReference type="InterPro" id="IPR013424">
    <property type="entry name" value="Ice-binding_C"/>
</dbReference>
<evidence type="ECO:0000256" key="2">
    <source>
        <dbReference type="ARBA" id="ARBA00007495"/>
    </source>
</evidence>
<keyword evidence="5 9" id="KW-0378">Hydrolase</keyword>
<evidence type="ECO:0000256" key="3">
    <source>
        <dbReference type="ARBA" id="ARBA00022651"/>
    </source>
</evidence>
<dbReference type="PANTHER" id="PTHR31490">
    <property type="entry name" value="GLYCOSYL HYDROLASE"/>
    <property type="match status" value="1"/>
</dbReference>
<evidence type="ECO:0000256" key="8">
    <source>
        <dbReference type="ARBA" id="ARBA00023326"/>
    </source>
</evidence>
<evidence type="ECO:0000256" key="9">
    <source>
        <dbReference type="RuleBase" id="RU361174"/>
    </source>
</evidence>
<feature type="domain" description="GH10" evidence="10">
    <location>
        <begin position="259"/>
        <end position="558"/>
    </location>
</feature>
<keyword evidence="3 11" id="KW-0858">Xylan degradation</keyword>
<evidence type="ECO:0000256" key="7">
    <source>
        <dbReference type="ARBA" id="ARBA00023295"/>
    </source>
</evidence>
<evidence type="ECO:0000313" key="11">
    <source>
        <dbReference type="EMBL" id="QEG36429.1"/>
    </source>
</evidence>
<keyword evidence="12" id="KW-1185">Reference proteome</keyword>
<gene>
    <name evidence="11" type="primary">xlnA</name>
    <name evidence="11" type="ORF">Pr1d_37430</name>
</gene>
<comment type="similarity">
    <text evidence="2 9">Belongs to the glycosyl hydrolase 10 (cellulase F) family.</text>
</comment>
<name>A0A5B9QEW7_9BACT</name>
<evidence type="ECO:0000256" key="5">
    <source>
        <dbReference type="ARBA" id="ARBA00022801"/>
    </source>
</evidence>
<dbReference type="Gene3D" id="3.20.20.80">
    <property type="entry name" value="Glycosidases"/>
    <property type="match status" value="1"/>
</dbReference>
<dbReference type="EMBL" id="CP042913">
    <property type="protein sequence ID" value="QEG36429.1"/>
    <property type="molecule type" value="Genomic_DNA"/>
</dbReference>
<dbReference type="InterPro" id="IPR018247">
    <property type="entry name" value="EF_Hand_1_Ca_BS"/>
</dbReference>
<dbReference type="KEGG" id="bgok:Pr1d_37430"/>
<dbReference type="InterPro" id="IPR001000">
    <property type="entry name" value="GH10_dom"/>
</dbReference>
<dbReference type="GO" id="GO:0031176">
    <property type="term" value="F:endo-1,4-beta-xylanase activity"/>
    <property type="evidence" value="ECO:0007669"/>
    <property type="project" value="UniProtKB-EC"/>
</dbReference>
<keyword evidence="8 9" id="KW-0624">Polysaccharide degradation</keyword>
<protein>
    <recommendedName>
        <fullName evidence="9">Beta-xylanase</fullName>
        <ecNumber evidence="9">3.2.1.8</ecNumber>
    </recommendedName>
</protein>
<dbReference type="PRINTS" id="PR00134">
    <property type="entry name" value="GLHYDRLASE10"/>
</dbReference>
<dbReference type="InterPro" id="IPR017853">
    <property type="entry name" value="GH"/>
</dbReference>
<dbReference type="InterPro" id="IPR036439">
    <property type="entry name" value="Dockerin_dom_sf"/>
</dbReference>
<dbReference type="InterPro" id="IPR044846">
    <property type="entry name" value="GH10"/>
</dbReference>
<dbReference type="SUPFAM" id="SSF51445">
    <property type="entry name" value="(Trans)glycosidases"/>
    <property type="match status" value="1"/>
</dbReference>
<evidence type="ECO:0000256" key="6">
    <source>
        <dbReference type="ARBA" id="ARBA00023277"/>
    </source>
</evidence>
<evidence type="ECO:0000313" key="12">
    <source>
        <dbReference type="Proteomes" id="UP000323917"/>
    </source>
</evidence>
<dbReference type="PROSITE" id="PS51760">
    <property type="entry name" value="GH10_2"/>
    <property type="match status" value="1"/>
</dbReference>
<dbReference type="NCBIfam" id="TIGR02595">
    <property type="entry name" value="PEP_CTERM"/>
    <property type="match status" value="1"/>
</dbReference>
<dbReference type="PROSITE" id="PS00018">
    <property type="entry name" value="EF_HAND_1"/>
    <property type="match status" value="2"/>
</dbReference>
<organism evidence="11 12">
    <name type="scientific">Bythopirellula goksoeyrii</name>
    <dbReference type="NCBI Taxonomy" id="1400387"/>
    <lineage>
        <taxon>Bacteria</taxon>
        <taxon>Pseudomonadati</taxon>
        <taxon>Planctomycetota</taxon>
        <taxon>Planctomycetia</taxon>
        <taxon>Pirellulales</taxon>
        <taxon>Lacipirellulaceae</taxon>
        <taxon>Bythopirellula</taxon>
    </lineage>
</organism>
<dbReference type="EC" id="3.2.1.8" evidence="9"/>
<evidence type="ECO:0000256" key="1">
    <source>
        <dbReference type="ARBA" id="ARBA00000681"/>
    </source>
</evidence>
<comment type="catalytic activity">
    <reaction evidence="1 9">
        <text>Endohydrolysis of (1-&gt;4)-beta-D-xylosidic linkages in xylans.</text>
        <dbReference type="EC" id="3.2.1.8"/>
    </reaction>
</comment>
<dbReference type="AlphaFoldDB" id="A0A5B9QEW7"/>
<evidence type="ECO:0000259" key="10">
    <source>
        <dbReference type="PROSITE" id="PS51760"/>
    </source>
</evidence>
<keyword evidence="4" id="KW-0732">Signal</keyword>
<dbReference type="Gene3D" id="1.10.1330.10">
    <property type="entry name" value="Dockerin domain"/>
    <property type="match status" value="1"/>
</dbReference>
<dbReference type="SUPFAM" id="SSF63446">
    <property type="entry name" value="Type I dockerin domain"/>
    <property type="match status" value="1"/>
</dbReference>
<dbReference type="GO" id="GO:0045493">
    <property type="term" value="P:xylan catabolic process"/>
    <property type="evidence" value="ECO:0007669"/>
    <property type="project" value="UniProtKB-KW"/>
</dbReference>
<keyword evidence="6 9" id="KW-0119">Carbohydrate metabolism</keyword>
<dbReference type="Pfam" id="PF00331">
    <property type="entry name" value="Glyco_hydro_10"/>
    <property type="match status" value="1"/>
</dbReference>
<dbReference type="Proteomes" id="UP000323917">
    <property type="component" value="Chromosome"/>
</dbReference>
<sequence>MDGNLLEYRDCQHLRMNHWLKGPCRWKWLVFSLLSILVLRPAVAADLVLSDFNGTGFDYTFGGFNQSTGVNSVRIHDPVDDSGGAGIGLSLDLASHADSRFVVDLFPNAGNGVDKFDLELIDSSGRTGKWTFGVSSLDIGVPSTLVSATTLANPTHGVGDFANLDLSDITTWQVLGTFSSPSPFDLSFDRVAISDTVPAPPAYPGAEPDALWRTEAAARIEANRKADIQINVTDSLGNAVSGAEVSVQMTEHEFGFGSAVVASRLRDSNPVHDAYKQKVSELFNLATIENNLKWPPWEGEWGSNFTQSGAQNAVNWLAGQDISVRGHTLVWPGYSNLPTPIKNLLDNAPLNGAQQQQLRTAIADHIADIAGTFAGQLSAWDVINETRTNHDVMDNLSEGDLAMVDWFNAALAADPTAKRYINNFGILSSGGGTNTFNQQEYFDTVEFLVNNNAPIDGIGFQGHFSQGDLTGPEDLWTIFDRFAQLGLDMQITEFDFGTSDEQLQAEYTRDFLTAVFAHEDIDDFLMWGFWEDAHWRPEAAMFSSDWTMKPNGQAYLDLVYSDWWTDEELTSELAGSIDLRGFKGDYEITVTHNGAVQVVTASLTDGGLILDVALPTLSADFDGDGNVDGKDLTVWSTWYGTSSGAVQSSGDANGDGIVDGRDFLLWQRQFGSSPSLPVAVVPEPTSWGLMLILVLVQGSYFLRNRCLQPA</sequence>
<accession>A0A5B9QEW7</accession>
<dbReference type="PANTHER" id="PTHR31490:SF88">
    <property type="entry name" value="BETA-XYLANASE"/>
    <property type="match status" value="1"/>
</dbReference>
<evidence type="ECO:0000256" key="4">
    <source>
        <dbReference type="ARBA" id="ARBA00022729"/>
    </source>
</evidence>
<reference evidence="11 12" key="1">
    <citation type="submission" date="2019-08" db="EMBL/GenBank/DDBJ databases">
        <title>Deep-cultivation of Planctomycetes and their phenomic and genomic characterization uncovers novel biology.</title>
        <authorList>
            <person name="Wiegand S."/>
            <person name="Jogler M."/>
            <person name="Boedeker C."/>
            <person name="Pinto D."/>
            <person name="Vollmers J."/>
            <person name="Rivas-Marin E."/>
            <person name="Kohn T."/>
            <person name="Peeters S.H."/>
            <person name="Heuer A."/>
            <person name="Rast P."/>
            <person name="Oberbeckmann S."/>
            <person name="Bunk B."/>
            <person name="Jeske O."/>
            <person name="Meyerdierks A."/>
            <person name="Storesund J.E."/>
            <person name="Kallscheuer N."/>
            <person name="Luecker S."/>
            <person name="Lage O.M."/>
            <person name="Pohl T."/>
            <person name="Merkel B.J."/>
            <person name="Hornburger P."/>
            <person name="Mueller R.-W."/>
            <person name="Bruemmer F."/>
            <person name="Labrenz M."/>
            <person name="Spormann A.M."/>
            <person name="Op den Camp H."/>
            <person name="Overmann J."/>
            <person name="Amann R."/>
            <person name="Jetten M.S.M."/>
            <person name="Mascher T."/>
            <person name="Medema M.H."/>
            <person name="Devos D.P."/>
            <person name="Kaster A.-K."/>
            <person name="Ovreas L."/>
            <person name="Rohde M."/>
            <person name="Galperin M.Y."/>
            <person name="Jogler C."/>
        </authorList>
    </citation>
    <scope>NUCLEOTIDE SEQUENCE [LARGE SCALE GENOMIC DNA]</scope>
    <source>
        <strain evidence="11 12">Pr1d</strain>
    </source>
</reference>